<dbReference type="PROSITE" id="PS50297">
    <property type="entry name" value="ANK_REP_REGION"/>
    <property type="match status" value="4"/>
</dbReference>
<dbReference type="PANTHER" id="PTHR24166:SF48">
    <property type="entry name" value="PROTEIN VAPYRIN"/>
    <property type="match status" value="1"/>
</dbReference>
<dbReference type="Gene3D" id="1.25.40.20">
    <property type="entry name" value="Ankyrin repeat-containing domain"/>
    <property type="match status" value="3"/>
</dbReference>
<dbReference type="PANTHER" id="PTHR24166">
    <property type="entry name" value="ROLLING PEBBLES, ISOFORM B"/>
    <property type="match status" value="1"/>
</dbReference>
<dbReference type="Proteomes" id="UP000566819">
    <property type="component" value="Unassembled WGS sequence"/>
</dbReference>
<comment type="caution">
    <text evidence="5">The sequence shown here is derived from an EMBL/GenBank/DDBJ whole genome shotgun (WGS) entry which is preliminary data.</text>
</comment>
<dbReference type="AlphaFoldDB" id="A0A8H4RH85"/>
<sequence length="330" mass="35544">MDIISSIAPIAIEEAVKYVSKQTTSDSSLLATEAASNNTKSMKTLLDKNPRVDRGPALVAAAAMGNLSALNLLLEDQSSSSHRHSHRSRHEVNLNVWSSGNTPLLAAVKGKHVKTTRLLLQAGADPELCPKTGDTALHQAARGGDIDMVEELLAFDAEVDHRNSNGDTPLITAARNQHARTAKVLIDNGADIEAVNKKGGSALLVAARHDCLDVVRLLLKEGADVNVRDKKGRGVLHRAVEGLGYNVGPVGAPVSIKVEILELLLKAGADPKMKDDEGKTPADGASWLSGGDRLRNVLLNWKSDRRRRVSQEHRRGHSKDTDQKSRSMTF</sequence>
<evidence type="ECO:0000256" key="3">
    <source>
        <dbReference type="PROSITE-ProRule" id="PRU00023"/>
    </source>
</evidence>
<dbReference type="InterPro" id="IPR036770">
    <property type="entry name" value="Ankyrin_rpt-contain_sf"/>
</dbReference>
<feature type="repeat" description="ANK" evidence="3">
    <location>
        <begin position="198"/>
        <end position="230"/>
    </location>
</feature>
<accession>A0A8H4RH85</accession>
<feature type="region of interest" description="Disordered" evidence="4">
    <location>
        <begin position="305"/>
        <end position="330"/>
    </location>
</feature>
<organism evidence="5 6">
    <name type="scientific">Cudoniella acicularis</name>
    <dbReference type="NCBI Taxonomy" id="354080"/>
    <lineage>
        <taxon>Eukaryota</taxon>
        <taxon>Fungi</taxon>
        <taxon>Dikarya</taxon>
        <taxon>Ascomycota</taxon>
        <taxon>Pezizomycotina</taxon>
        <taxon>Leotiomycetes</taxon>
        <taxon>Helotiales</taxon>
        <taxon>Tricladiaceae</taxon>
        <taxon>Cudoniella</taxon>
    </lineage>
</organism>
<dbReference type="InterPro" id="IPR002110">
    <property type="entry name" value="Ankyrin_rpt"/>
</dbReference>
<dbReference type="EMBL" id="JAAMPI010000705">
    <property type="protein sequence ID" value="KAF4629221.1"/>
    <property type="molecule type" value="Genomic_DNA"/>
</dbReference>
<name>A0A8H4RH85_9HELO</name>
<evidence type="ECO:0000313" key="5">
    <source>
        <dbReference type="EMBL" id="KAF4629221.1"/>
    </source>
</evidence>
<feature type="repeat" description="ANK" evidence="3">
    <location>
        <begin position="99"/>
        <end position="131"/>
    </location>
</feature>
<feature type="region of interest" description="Disordered" evidence="4">
    <location>
        <begin position="271"/>
        <end position="290"/>
    </location>
</feature>
<gene>
    <name evidence="5" type="ORF">G7Y89_g8923</name>
</gene>
<evidence type="ECO:0000256" key="1">
    <source>
        <dbReference type="ARBA" id="ARBA00022737"/>
    </source>
</evidence>
<dbReference type="OrthoDB" id="3552069at2759"/>
<keyword evidence="6" id="KW-1185">Reference proteome</keyword>
<keyword evidence="1" id="KW-0677">Repeat</keyword>
<feature type="repeat" description="ANK" evidence="3">
    <location>
        <begin position="165"/>
        <end position="197"/>
    </location>
</feature>
<feature type="repeat" description="ANK" evidence="3">
    <location>
        <begin position="132"/>
        <end position="164"/>
    </location>
</feature>
<dbReference type="Pfam" id="PF00023">
    <property type="entry name" value="Ank"/>
    <property type="match status" value="1"/>
</dbReference>
<dbReference type="SUPFAM" id="SSF48403">
    <property type="entry name" value="Ankyrin repeat"/>
    <property type="match status" value="1"/>
</dbReference>
<protein>
    <submittedName>
        <fullName evidence="5">Uncharacterized protein</fullName>
    </submittedName>
</protein>
<dbReference type="SMART" id="SM00248">
    <property type="entry name" value="ANK"/>
    <property type="match status" value="6"/>
</dbReference>
<evidence type="ECO:0000256" key="2">
    <source>
        <dbReference type="ARBA" id="ARBA00023043"/>
    </source>
</evidence>
<keyword evidence="2 3" id="KW-0040">ANK repeat</keyword>
<reference evidence="5 6" key="1">
    <citation type="submission" date="2020-03" db="EMBL/GenBank/DDBJ databases">
        <title>Draft Genome Sequence of Cudoniella acicularis.</title>
        <authorList>
            <person name="Buettner E."/>
            <person name="Kellner H."/>
        </authorList>
    </citation>
    <scope>NUCLEOTIDE SEQUENCE [LARGE SCALE GENOMIC DNA]</scope>
    <source>
        <strain evidence="5 6">DSM 108380</strain>
    </source>
</reference>
<dbReference type="InterPro" id="IPR050889">
    <property type="entry name" value="Dendritic_Spine_Reg/Scaffold"/>
</dbReference>
<proteinExistence type="predicted"/>
<evidence type="ECO:0000313" key="6">
    <source>
        <dbReference type="Proteomes" id="UP000566819"/>
    </source>
</evidence>
<feature type="compositionally biased region" description="Basic and acidic residues" evidence="4">
    <location>
        <begin position="271"/>
        <end position="280"/>
    </location>
</feature>
<evidence type="ECO:0000256" key="4">
    <source>
        <dbReference type="SAM" id="MobiDB-lite"/>
    </source>
</evidence>
<dbReference type="PROSITE" id="PS50088">
    <property type="entry name" value="ANK_REPEAT"/>
    <property type="match status" value="4"/>
</dbReference>
<dbReference type="Pfam" id="PF12796">
    <property type="entry name" value="Ank_2"/>
    <property type="match status" value="1"/>
</dbReference>
<dbReference type="PRINTS" id="PR01415">
    <property type="entry name" value="ANKYRIN"/>
</dbReference>
<feature type="compositionally biased region" description="Basic and acidic residues" evidence="4">
    <location>
        <begin position="309"/>
        <end position="330"/>
    </location>
</feature>